<name>A0A239MD15_9RHOB</name>
<dbReference type="AlphaFoldDB" id="A0A239MD15"/>
<sequence>MDTISRGFRSSERRQRTDTKNTHQARAVLAAGMNVAAVVDSLEGTLFGFPIIDGDEHDLRFLDPSPCVVGLKAKGSLRSSETKEMVYDTNQYFTVPDAA</sequence>
<protein>
    <submittedName>
        <fullName evidence="2">Uncharacterized protein</fullName>
    </submittedName>
</protein>
<organism evidence="2 3">
    <name type="scientific">Antarctobacter heliothermus</name>
    <dbReference type="NCBI Taxonomy" id="74033"/>
    <lineage>
        <taxon>Bacteria</taxon>
        <taxon>Pseudomonadati</taxon>
        <taxon>Pseudomonadota</taxon>
        <taxon>Alphaproteobacteria</taxon>
        <taxon>Rhodobacterales</taxon>
        <taxon>Roseobacteraceae</taxon>
        <taxon>Antarctobacter</taxon>
    </lineage>
</organism>
<dbReference type="Proteomes" id="UP000198440">
    <property type="component" value="Unassembled WGS sequence"/>
</dbReference>
<proteinExistence type="predicted"/>
<dbReference type="EMBL" id="FZON01000140">
    <property type="protein sequence ID" value="SNT40033.1"/>
    <property type="molecule type" value="Genomic_DNA"/>
</dbReference>
<evidence type="ECO:0000256" key="1">
    <source>
        <dbReference type="SAM" id="MobiDB-lite"/>
    </source>
</evidence>
<evidence type="ECO:0000313" key="2">
    <source>
        <dbReference type="EMBL" id="SNT40033.1"/>
    </source>
</evidence>
<accession>A0A239MD15</accession>
<evidence type="ECO:0000313" key="3">
    <source>
        <dbReference type="Proteomes" id="UP000198440"/>
    </source>
</evidence>
<gene>
    <name evidence="2" type="ORF">SAMN04488078_11405</name>
</gene>
<feature type="compositionally biased region" description="Basic and acidic residues" evidence="1">
    <location>
        <begin position="9"/>
        <end position="21"/>
    </location>
</feature>
<reference evidence="2 3" key="1">
    <citation type="submission" date="2017-06" db="EMBL/GenBank/DDBJ databases">
        <authorList>
            <person name="Kim H.J."/>
            <person name="Triplett B.A."/>
        </authorList>
    </citation>
    <scope>NUCLEOTIDE SEQUENCE [LARGE SCALE GENOMIC DNA]</scope>
    <source>
        <strain evidence="2 3">DSM 11445</strain>
    </source>
</reference>
<feature type="region of interest" description="Disordered" evidence="1">
    <location>
        <begin position="1"/>
        <end position="23"/>
    </location>
</feature>